<evidence type="ECO:0000313" key="2">
    <source>
        <dbReference type="EMBL" id="KAE9332597.1"/>
    </source>
</evidence>
<reference evidence="2 3" key="1">
    <citation type="submission" date="2018-08" db="EMBL/GenBank/DDBJ databases">
        <title>Genomic investigation of the strawberry pathogen Phytophthora fragariae indicates pathogenicity is determined by transcriptional variation in three key races.</title>
        <authorList>
            <person name="Adams T.M."/>
            <person name="Armitage A.D."/>
            <person name="Sobczyk M.K."/>
            <person name="Bates H.J."/>
            <person name="Dunwell J.M."/>
            <person name="Nellist C.F."/>
            <person name="Harrison R.J."/>
        </authorList>
    </citation>
    <scope>NUCLEOTIDE SEQUENCE [LARGE SCALE GENOMIC DNA]</scope>
    <source>
        <strain evidence="2 3">SCRP333</strain>
    </source>
</reference>
<feature type="compositionally biased region" description="Polar residues" evidence="1">
    <location>
        <begin position="203"/>
        <end position="217"/>
    </location>
</feature>
<dbReference type="PANTHER" id="PTHR11439">
    <property type="entry name" value="GAG-POL-RELATED RETROTRANSPOSON"/>
    <property type="match status" value="1"/>
</dbReference>
<evidence type="ECO:0008006" key="4">
    <source>
        <dbReference type="Google" id="ProtNLM"/>
    </source>
</evidence>
<evidence type="ECO:0000313" key="3">
    <source>
        <dbReference type="Proteomes" id="UP000434957"/>
    </source>
</evidence>
<protein>
    <recommendedName>
        <fullName evidence="4">Reverse transcriptase Ty1/copia-type domain-containing protein</fullName>
    </recommendedName>
</protein>
<comment type="caution">
    <text evidence="2">The sequence shown here is derived from an EMBL/GenBank/DDBJ whole genome shotgun (WGS) entry which is preliminary data.</text>
</comment>
<sequence length="396" mass="43927">MSVKVEPTLDHLRVFGSHGYAHIDKVKRTKLEPKGQGDTLCKLDEREVDGIYETLPSRNGAVIHVSEDAHDAVTPAQVERQPTVEEPMEGVENDAPGVNMESVESEQVPAPPLLLAEERPPPGLGLAPYRAPPTVFENDRVAFHPLVHRSRRAREPVFLLEMERMLRNNGSQKEATGHPLRSVPGLENAKPVDNPCAPGLKLSKTQSPGTDAEQNAMRSKPYRSRIGRLLYITTRTRPGIAFVVTQLSRFLENSEQQHWNAAVCVLRYLKSSRQHGIIYQGGAHSVTLKAYSDADWGTNLDDRRYVSGVTVMIRNAPVVFKSKFQRTVALSSAEVEYMALSVCVQEALENVERGTVKVEYVNTKNQLAGILNKALGTKTLKFLRDGNGLKEKITVP</sequence>
<proteinExistence type="predicted"/>
<feature type="region of interest" description="Disordered" evidence="1">
    <location>
        <begin position="169"/>
        <end position="219"/>
    </location>
</feature>
<dbReference type="Proteomes" id="UP000434957">
    <property type="component" value="Unassembled WGS sequence"/>
</dbReference>
<gene>
    <name evidence="2" type="ORF">PR003_g14434</name>
</gene>
<dbReference type="AlphaFoldDB" id="A0A6A4EZI4"/>
<name>A0A6A4EZI4_9STRA</name>
<dbReference type="CDD" id="cd09272">
    <property type="entry name" value="RNase_HI_RT_Ty1"/>
    <property type="match status" value="1"/>
</dbReference>
<keyword evidence="3" id="KW-1185">Reference proteome</keyword>
<organism evidence="2 3">
    <name type="scientific">Phytophthora rubi</name>
    <dbReference type="NCBI Taxonomy" id="129364"/>
    <lineage>
        <taxon>Eukaryota</taxon>
        <taxon>Sar</taxon>
        <taxon>Stramenopiles</taxon>
        <taxon>Oomycota</taxon>
        <taxon>Peronosporomycetes</taxon>
        <taxon>Peronosporales</taxon>
        <taxon>Peronosporaceae</taxon>
        <taxon>Phytophthora</taxon>
    </lineage>
</organism>
<dbReference type="EMBL" id="QXFT01000956">
    <property type="protein sequence ID" value="KAE9332597.1"/>
    <property type="molecule type" value="Genomic_DNA"/>
</dbReference>
<evidence type="ECO:0000256" key="1">
    <source>
        <dbReference type="SAM" id="MobiDB-lite"/>
    </source>
</evidence>
<accession>A0A6A4EZI4</accession>
<dbReference type="PANTHER" id="PTHR11439:SF440">
    <property type="entry name" value="INTEGRASE CATALYTIC DOMAIN-CONTAINING PROTEIN"/>
    <property type="match status" value="1"/>
</dbReference>